<dbReference type="InterPro" id="IPR052336">
    <property type="entry name" value="MlaD_Phospholipid_Transporter"/>
</dbReference>
<dbReference type="PANTHER" id="PTHR33371">
    <property type="entry name" value="INTERMEMBRANE PHOSPHOLIPID TRANSPORT SYSTEM BINDING PROTEIN MLAD-RELATED"/>
    <property type="match status" value="1"/>
</dbReference>
<dbReference type="EMBL" id="BAAATZ010000003">
    <property type="protein sequence ID" value="GAA2721055.1"/>
    <property type="molecule type" value="Genomic_DNA"/>
</dbReference>
<feature type="domain" description="Mce/MlaD" evidence="1">
    <location>
        <begin position="41"/>
        <end position="120"/>
    </location>
</feature>
<evidence type="ECO:0000313" key="3">
    <source>
        <dbReference type="EMBL" id="GAA2721055.1"/>
    </source>
</evidence>
<keyword evidence="4" id="KW-1185">Reference proteome</keyword>
<dbReference type="RefSeq" id="WP_344448985.1">
    <property type="nucleotide sequence ID" value="NZ_BAAATZ010000003.1"/>
</dbReference>
<proteinExistence type="predicted"/>
<sequence>MSENRRTASSGIKLLVFVLFTSLLTGVLAVTIANVRFTDSREYGAVFTDATGLLEGDEVRVAGVRLGKVTSVELYKGSLAQVRFELDRSGPFVSGLPKGTLAQIRYRNLVGQRYLALSEGPGASNEMLGAGELLPVEQTEPSLDLTVLFNGFRPLFKALDAEDVNQLSYEIIKVLQGEGGTINSLLTHVASLTNTLADRDEVIGRVITNLSEVLGTVADRTDQTSRMIKELQGFVSGVAGDREAIFDSLESLNTLSGVTADLLKDARPSLKSDIDGLSELTRTLGDKSKTIDTTIEQTSDRLEKLNRISSYGSWFNYYLCSMDARIVLPGAPAYYTPKLVNENARCKQ</sequence>
<accession>A0ABN3TYR9</accession>
<gene>
    <name evidence="3" type="ORF">GCM10010439_10410</name>
</gene>
<evidence type="ECO:0000259" key="2">
    <source>
        <dbReference type="Pfam" id="PF11887"/>
    </source>
</evidence>
<organism evidence="3 4">
    <name type="scientific">Actinocorallia aurantiaca</name>
    <dbReference type="NCBI Taxonomy" id="46204"/>
    <lineage>
        <taxon>Bacteria</taxon>
        <taxon>Bacillati</taxon>
        <taxon>Actinomycetota</taxon>
        <taxon>Actinomycetes</taxon>
        <taxon>Streptosporangiales</taxon>
        <taxon>Thermomonosporaceae</taxon>
        <taxon>Actinocorallia</taxon>
    </lineage>
</organism>
<dbReference type="Proteomes" id="UP001501842">
    <property type="component" value="Unassembled WGS sequence"/>
</dbReference>
<dbReference type="InterPro" id="IPR005693">
    <property type="entry name" value="Mce"/>
</dbReference>
<dbReference type="NCBIfam" id="TIGR00996">
    <property type="entry name" value="Mtu_fam_mce"/>
    <property type="match status" value="1"/>
</dbReference>
<evidence type="ECO:0000313" key="4">
    <source>
        <dbReference type="Proteomes" id="UP001501842"/>
    </source>
</evidence>
<feature type="domain" description="Mammalian cell entry C-terminal" evidence="2">
    <location>
        <begin position="125"/>
        <end position="329"/>
    </location>
</feature>
<reference evidence="3 4" key="1">
    <citation type="journal article" date="2019" name="Int. J. Syst. Evol. Microbiol.">
        <title>The Global Catalogue of Microorganisms (GCM) 10K type strain sequencing project: providing services to taxonomists for standard genome sequencing and annotation.</title>
        <authorList>
            <consortium name="The Broad Institute Genomics Platform"/>
            <consortium name="The Broad Institute Genome Sequencing Center for Infectious Disease"/>
            <person name="Wu L."/>
            <person name="Ma J."/>
        </authorList>
    </citation>
    <scope>NUCLEOTIDE SEQUENCE [LARGE SCALE GENOMIC DNA]</scope>
    <source>
        <strain evidence="3 4">JCM 8201</strain>
    </source>
</reference>
<name>A0ABN3TYR9_9ACTN</name>
<dbReference type="PANTHER" id="PTHR33371:SF17">
    <property type="entry name" value="MCE-FAMILY PROTEIN MCE1B"/>
    <property type="match status" value="1"/>
</dbReference>
<comment type="caution">
    <text evidence="3">The sequence shown here is derived from an EMBL/GenBank/DDBJ whole genome shotgun (WGS) entry which is preliminary data.</text>
</comment>
<evidence type="ECO:0000259" key="1">
    <source>
        <dbReference type="Pfam" id="PF02470"/>
    </source>
</evidence>
<protein>
    <submittedName>
        <fullName evidence="3">MCE family protein</fullName>
    </submittedName>
</protein>
<dbReference type="InterPro" id="IPR003399">
    <property type="entry name" value="Mce/MlaD"/>
</dbReference>
<dbReference type="Pfam" id="PF11887">
    <property type="entry name" value="Mce4_CUP1"/>
    <property type="match status" value="1"/>
</dbReference>
<dbReference type="InterPro" id="IPR024516">
    <property type="entry name" value="Mce_C"/>
</dbReference>
<dbReference type="Pfam" id="PF02470">
    <property type="entry name" value="MlaD"/>
    <property type="match status" value="1"/>
</dbReference>